<gene>
    <name evidence="1" type="ORF">BDR25DRAFT_315650</name>
</gene>
<reference evidence="1" key="1">
    <citation type="journal article" date="2020" name="Stud. Mycol.">
        <title>101 Dothideomycetes genomes: a test case for predicting lifestyles and emergence of pathogens.</title>
        <authorList>
            <person name="Haridas S."/>
            <person name="Albert R."/>
            <person name="Binder M."/>
            <person name="Bloem J."/>
            <person name="Labutti K."/>
            <person name="Salamov A."/>
            <person name="Andreopoulos B."/>
            <person name="Baker S."/>
            <person name="Barry K."/>
            <person name="Bills G."/>
            <person name="Bluhm B."/>
            <person name="Cannon C."/>
            <person name="Castanera R."/>
            <person name="Culley D."/>
            <person name="Daum C."/>
            <person name="Ezra D."/>
            <person name="Gonzalez J."/>
            <person name="Henrissat B."/>
            <person name="Kuo A."/>
            <person name="Liang C."/>
            <person name="Lipzen A."/>
            <person name="Lutzoni F."/>
            <person name="Magnuson J."/>
            <person name="Mondo S."/>
            <person name="Nolan M."/>
            <person name="Ohm R."/>
            <person name="Pangilinan J."/>
            <person name="Park H.-J."/>
            <person name="Ramirez L."/>
            <person name="Alfaro M."/>
            <person name="Sun H."/>
            <person name="Tritt A."/>
            <person name="Yoshinaga Y."/>
            <person name="Zwiers L.-H."/>
            <person name="Turgeon B."/>
            <person name="Goodwin S."/>
            <person name="Spatafora J."/>
            <person name="Crous P."/>
            <person name="Grigoriev I."/>
        </authorList>
    </citation>
    <scope>NUCLEOTIDE SEQUENCE</scope>
    <source>
        <strain evidence="1">ATCC 200398</strain>
    </source>
</reference>
<dbReference type="Proteomes" id="UP000799755">
    <property type="component" value="Unassembled WGS sequence"/>
</dbReference>
<proteinExistence type="predicted"/>
<comment type="caution">
    <text evidence="1">The sequence shown here is derived from an EMBL/GenBank/DDBJ whole genome shotgun (WGS) entry which is preliminary data.</text>
</comment>
<sequence>MCLDAASQTVIKTPHDDDKCRRVQVERTIYERFEQRGGHRGLLRYHGPYLTAGQSHLPHSFDLSPAPHAHPLHNAEHINDAVQTIPPTPMGPPTWSRKKKAPTLRANAWEPYKARIIELNITQKLPLRNVKEIIKEEFGSTAAVRQYRSRTTQWRKDKNIKPEEMRAIARKQQRRKLVEVINLLVCSKPSSIYALYR</sequence>
<keyword evidence="2" id="KW-1185">Reference proteome</keyword>
<accession>A0ACB6QQE0</accession>
<protein>
    <submittedName>
        <fullName evidence="1">Uncharacterized protein</fullName>
    </submittedName>
</protein>
<dbReference type="EMBL" id="MU003513">
    <property type="protein sequence ID" value="KAF2469209.1"/>
    <property type="molecule type" value="Genomic_DNA"/>
</dbReference>
<evidence type="ECO:0000313" key="1">
    <source>
        <dbReference type="EMBL" id="KAF2469209.1"/>
    </source>
</evidence>
<evidence type="ECO:0000313" key="2">
    <source>
        <dbReference type="Proteomes" id="UP000799755"/>
    </source>
</evidence>
<organism evidence="1 2">
    <name type="scientific">Lindgomyces ingoldianus</name>
    <dbReference type="NCBI Taxonomy" id="673940"/>
    <lineage>
        <taxon>Eukaryota</taxon>
        <taxon>Fungi</taxon>
        <taxon>Dikarya</taxon>
        <taxon>Ascomycota</taxon>
        <taxon>Pezizomycotina</taxon>
        <taxon>Dothideomycetes</taxon>
        <taxon>Pleosporomycetidae</taxon>
        <taxon>Pleosporales</taxon>
        <taxon>Lindgomycetaceae</taxon>
        <taxon>Lindgomyces</taxon>
    </lineage>
</organism>
<name>A0ACB6QQE0_9PLEO</name>